<sequence length="150" mass="17099">MRIKLLIIFFSTSLFASAQKLLFTYDLSGNQTIRELCLNCSNSGKKVNEDLKDIAALNAQDLLKFSQEDVISYYPNPVKEELYLTWQLTDEIYVSAIQIFNLNGQNLSSSTESKTTNNQNLSFRQYPAGVYFVTLQYSDGSQKNIKIIKN</sequence>
<keyword evidence="1 2" id="KW-0732">Signal</keyword>
<proteinExistence type="predicted"/>
<dbReference type="NCBIfam" id="TIGR04183">
    <property type="entry name" value="Por_Secre_tail"/>
    <property type="match status" value="1"/>
</dbReference>
<comment type="caution">
    <text evidence="4">The sequence shown here is derived from an EMBL/GenBank/DDBJ whole genome shotgun (WGS) entry which is preliminary data.</text>
</comment>
<dbReference type="Proteomes" id="UP001273350">
    <property type="component" value="Unassembled WGS sequence"/>
</dbReference>
<evidence type="ECO:0000256" key="1">
    <source>
        <dbReference type="ARBA" id="ARBA00022729"/>
    </source>
</evidence>
<evidence type="ECO:0000313" key="4">
    <source>
        <dbReference type="EMBL" id="MDX6187736.1"/>
    </source>
</evidence>
<evidence type="ECO:0000256" key="2">
    <source>
        <dbReference type="SAM" id="SignalP"/>
    </source>
</evidence>
<reference evidence="4 5" key="1">
    <citation type="submission" date="2023-11" db="EMBL/GenBank/DDBJ databases">
        <title>Unpublished Manusciprt.</title>
        <authorList>
            <person name="Saticioglu I.B."/>
            <person name="Ay H."/>
            <person name="Ajmi N."/>
            <person name="Altun S."/>
            <person name="Duman M."/>
        </authorList>
    </citation>
    <scope>NUCLEOTIDE SEQUENCE [LARGE SCALE GENOMIC DNA]</scope>
    <source>
        <strain evidence="4 5">Fl-318</strain>
    </source>
</reference>
<dbReference type="Pfam" id="PF18962">
    <property type="entry name" value="Por_Secre_tail"/>
    <property type="match status" value="1"/>
</dbReference>
<dbReference type="InterPro" id="IPR026444">
    <property type="entry name" value="Secre_tail"/>
</dbReference>
<feature type="domain" description="Secretion system C-terminal sorting" evidence="3">
    <location>
        <begin position="74"/>
        <end position="144"/>
    </location>
</feature>
<protein>
    <submittedName>
        <fullName evidence="4">T9SS type A sorting domain-containing protein</fullName>
    </submittedName>
</protein>
<gene>
    <name evidence="4" type="ORF">SGQ83_00090</name>
</gene>
<evidence type="ECO:0000313" key="5">
    <source>
        <dbReference type="Proteomes" id="UP001273350"/>
    </source>
</evidence>
<feature type="signal peptide" evidence="2">
    <location>
        <begin position="1"/>
        <end position="18"/>
    </location>
</feature>
<organism evidence="4 5">
    <name type="scientific">Flavobacterium cupriresistens</name>
    <dbReference type="NCBI Taxonomy" id="2893885"/>
    <lineage>
        <taxon>Bacteria</taxon>
        <taxon>Pseudomonadati</taxon>
        <taxon>Bacteroidota</taxon>
        <taxon>Flavobacteriia</taxon>
        <taxon>Flavobacteriales</taxon>
        <taxon>Flavobacteriaceae</taxon>
        <taxon>Flavobacterium</taxon>
    </lineage>
</organism>
<name>A0ABU4R6A8_9FLAO</name>
<keyword evidence="5" id="KW-1185">Reference proteome</keyword>
<feature type="chain" id="PRO_5046472277" evidence="2">
    <location>
        <begin position="19"/>
        <end position="150"/>
    </location>
</feature>
<dbReference type="EMBL" id="JAWXVI010000001">
    <property type="protein sequence ID" value="MDX6187736.1"/>
    <property type="molecule type" value="Genomic_DNA"/>
</dbReference>
<dbReference type="RefSeq" id="WP_230002804.1">
    <property type="nucleotide sequence ID" value="NZ_CP087134.1"/>
</dbReference>
<evidence type="ECO:0000259" key="3">
    <source>
        <dbReference type="Pfam" id="PF18962"/>
    </source>
</evidence>
<accession>A0ABU4R6A8</accession>